<evidence type="ECO:0000313" key="2">
    <source>
        <dbReference type="EMBL" id="QHS90011.1"/>
    </source>
</evidence>
<organism evidence="2">
    <name type="scientific">viral metagenome</name>
    <dbReference type="NCBI Taxonomy" id="1070528"/>
    <lineage>
        <taxon>unclassified sequences</taxon>
        <taxon>metagenomes</taxon>
        <taxon>organismal metagenomes</taxon>
    </lineage>
</organism>
<sequence length="177" mass="20190">MTDRDEVKWSLFIFWIGLFVVGIVYLTDANANNGQYIGTLKSANVITKRRCTKRTSCTRTYYVGETFYKGNLTTTCLITRPKDYTILEDANSVANSKILGTKRIIWEKYNNHALCYDQSIKYDSNIIGGVCFGFAMLPIISFMVYFAFCVVVDFLTNIITNRHISSIVTDKESSFEV</sequence>
<dbReference type="AlphaFoldDB" id="A0A6C0BE24"/>
<feature type="transmembrane region" description="Helical" evidence="1">
    <location>
        <begin position="7"/>
        <end position="26"/>
    </location>
</feature>
<accession>A0A6C0BE24</accession>
<name>A0A6C0BE24_9ZZZZ</name>
<keyword evidence="1" id="KW-1133">Transmembrane helix</keyword>
<reference evidence="2" key="1">
    <citation type="journal article" date="2020" name="Nature">
        <title>Giant virus diversity and host interactions through global metagenomics.</title>
        <authorList>
            <person name="Schulz F."/>
            <person name="Roux S."/>
            <person name="Paez-Espino D."/>
            <person name="Jungbluth S."/>
            <person name="Walsh D.A."/>
            <person name="Denef V.J."/>
            <person name="McMahon K.D."/>
            <person name="Konstantinidis K.T."/>
            <person name="Eloe-Fadrosh E.A."/>
            <person name="Kyrpides N.C."/>
            <person name="Woyke T."/>
        </authorList>
    </citation>
    <scope>NUCLEOTIDE SEQUENCE</scope>
    <source>
        <strain evidence="2">GVMAG-M-3300010160-4</strain>
    </source>
</reference>
<proteinExistence type="predicted"/>
<keyword evidence="1" id="KW-0472">Membrane</keyword>
<feature type="transmembrane region" description="Helical" evidence="1">
    <location>
        <begin position="126"/>
        <end position="155"/>
    </location>
</feature>
<evidence type="ECO:0000256" key="1">
    <source>
        <dbReference type="SAM" id="Phobius"/>
    </source>
</evidence>
<protein>
    <submittedName>
        <fullName evidence="2">Uncharacterized protein</fullName>
    </submittedName>
</protein>
<dbReference type="EMBL" id="MN739123">
    <property type="protein sequence ID" value="QHS90011.1"/>
    <property type="molecule type" value="Genomic_DNA"/>
</dbReference>
<keyword evidence="1" id="KW-0812">Transmembrane</keyword>